<evidence type="ECO:0000313" key="1">
    <source>
        <dbReference type="EMBL" id="KXT16693.1"/>
    </source>
</evidence>
<organism evidence="1 2">
    <name type="scientific">Pseudocercospora musae</name>
    <dbReference type="NCBI Taxonomy" id="113226"/>
    <lineage>
        <taxon>Eukaryota</taxon>
        <taxon>Fungi</taxon>
        <taxon>Dikarya</taxon>
        <taxon>Ascomycota</taxon>
        <taxon>Pezizomycotina</taxon>
        <taxon>Dothideomycetes</taxon>
        <taxon>Dothideomycetidae</taxon>
        <taxon>Mycosphaerellales</taxon>
        <taxon>Mycosphaerellaceae</taxon>
        <taxon>Pseudocercospora</taxon>
    </lineage>
</organism>
<dbReference type="EMBL" id="LFZO01000031">
    <property type="protein sequence ID" value="KXT16693.1"/>
    <property type="molecule type" value="Genomic_DNA"/>
</dbReference>
<dbReference type="Proteomes" id="UP000073492">
    <property type="component" value="Unassembled WGS sequence"/>
</dbReference>
<keyword evidence="2" id="KW-1185">Reference proteome</keyword>
<reference evidence="1 2" key="1">
    <citation type="submission" date="2015-07" db="EMBL/GenBank/DDBJ databases">
        <title>Comparative genomics of the Sigatoka disease complex on banana suggests a link between parallel evolutionary changes in Pseudocercospora fijiensis and Pseudocercospora eumusae and increased virulence on the banana host.</title>
        <authorList>
            <person name="Chang T.-C."/>
            <person name="Salvucci A."/>
            <person name="Crous P.W."/>
            <person name="Stergiopoulos I."/>
        </authorList>
    </citation>
    <scope>NUCLEOTIDE SEQUENCE [LARGE SCALE GENOMIC DNA]</scope>
    <source>
        <strain evidence="1 2">CBS 116634</strain>
    </source>
</reference>
<evidence type="ECO:0000313" key="2">
    <source>
        <dbReference type="Proteomes" id="UP000073492"/>
    </source>
</evidence>
<comment type="caution">
    <text evidence="1">The sequence shown here is derived from an EMBL/GenBank/DDBJ whole genome shotgun (WGS) entry which is preliminary data.</text>
</comment>
<sequence>MSSWIREDSTSWLRASWRLSTTSFAPTTSWCCASRRIYRSKRLGEGEFVYIPDWVPNLRRHANQSSNFEPLIGSTPSLSSRDGIGKVLQGGKLGWHCSKIGSR</sequence>
<name>A0A139IPJ7_9PEZI</name>
<gene>
    <name evidence="1" type="ORF">AC579_5256</name>
</gene>
<dbReference type="AlphaFoldDB" id="A0A139IPJ7"/>
<protein>
    <submittedName>
        <fullName evidence="1">Uncharacterized protein</fullName>
    </submittedName>
</protein>
<accession>A0A139IPJ7</accession>
<proteinExistence type="predicted"/>